<reference evidence="2" key="1">
    <citation type="journal article" date="2019" name="Int. J. Syst. Evol. Microbiol.">
        <title>The Global Catalogue of Microorganisms (GCM) 10K type strain sequencing project: providing services to taxonomists for standard genome sequencing and annotation.</title>
        <authorList>
            <consortium name="The Broad Institute Genomics Platform"/>
            <consortium name="The Broad Institute Genome Sequencing Center for Infectious Disease"/>
            <person name="Wu L."/>
            <person name="Ma J."/>
        </authorList>
    </citation>
    <scope>NUCLEOTIDE SEQUENCE [LARGE SCALE GENOMIC DNA]</scope>
    <source>
        <strain evidence="2">KCTC 22154</strain>
    </source>
</reference>
<comment type="caution">
    <text evidence="1">The sequence shown here is derived from an EMBL/GenBank/DDBJ whole genome shotgun (WGS) entry which is preliminary data.</text>
</comment>
<name>A0A8H9I7U3_9GAMM</name>
<sequence length="104" mass="11629">MRQVIEMEHPAVAFIQQHGGVVTVRRSPRHGCCGGTAHIAVAELGAPSDTSAFEYHQLPEAGLWIEPSLAWQGLRLRVEGWWKFRRLFLDGAPLTPGSRDTQQR</sequence>
<keyword evidence="2" id="KW-1185">Reference proteome</keyword>
<dbReference type="Proteomes" id="UP000623776">
    <property type="component" value="Unassembled WGS sequence"/>
</dbReference>
<gene>
    <name evidence="1" type="ORF">GCM10007157_32720</name>
</gene>
<dbReference type="EMBL" id="BMXN01000030">
    <property type="protein sequence ID" value="GGW39259.1"/>
    <property type="molecule type" value="Genomic_DNA"/>
</dbReference>
<organism evidence="1 2">
    <name type="scientific">Vreelandella hamiltonii</name>
    <dbReference type="NCBI Taxonomy" id="502829"/>
    <lineage>
        <taxon>Bacteria</taxon>
        <taxon>Pseudomonadati</taxon>
        <taxon>Pseudomonadota</taxon>
        <taxon>Gammaproteobacteria</taxon>
        <taxon>Oceanospirillales</taxon>
        <taxon>Halomonadaceae</taxon>
        <taxon>Vreelandella</taxon>
    </lineage>
</organism>
<evidence type="ECO:0000313" key="1">
    <source>
        <dbReference type="EMBL" id="GGW39259.1"/>
    </source>
</evidence>
<proteinExistence type="predicted"/>
<dbReference type="NCBIfam" id="NF041239">
    <property type="entry name" value="Moor_selen_rel"/>
    <property type="match status" value="1"/>
</dbReference>
<accession>A0A8H9I7U3</accession>
<evidence type="ECO:0000313" key="2">
    <source>
        <dbReference type="Proteomes" id="UP000623776"/>
    </source>
</evidence>
<dbReference type="RefSeq" id="WP_026001749.1">
    <property type="nucleotide sequence ID" value="NZ_BMXN01000030.1"/>
</dbReference>
<dbReference type="AlphaFoldDB" id="A0A8H9I7U3"/>
<dbReference type="InterPro" id="IPR049744">
    <property type="entry name" value="CC/Se_fam"/>
</dbReference>
<protein>
    <submittedName>
        <fullName evidence="1">Uncharacterized protein</fullName>
    </submittedName>
</protein>